<feature type="repeat" description="ANK" evidence="6">
    <location>
        <begin position="792"/>
        <end position="819"/>
    </location>
</feature>
<evidence type="ECO:0000256" key="6">
    <source>
        <dbReference type="PROSITE-ProRule" id="PRU00023"/>
    </source>
</evidence>
<feature type="region of interest" description="Disordered" evidence="7">
    <location>
        <begin position="1307"/>
        <end position="1329"/>
    </location>
</feature>
<evidence type="ECO:0000256" key="3">
    <source>
        <dbReference type="ARBA" id="ARBA00022771"/>
    </source>
</evidence>
<gene>
    <name evidence="9" type="ORF">C8A03DRAFT_47181</name>
</gene>
<dbReference type="Pfam" id="PF12796">
    <property type="entry name" value="Ank_2"/>
    <property type="match status" value="4"/>
</dbReference>
<feature type="repeat" description="ANK" evidence="6">
    <location>
        <begin position="752"/>
        <end position="784"/>
    </location>
</feature>
<evidence type="ECO:0000259" key="8">
    <source>
        <dbReference type="PROSITE" id="PS00028"/>
    </source>
</evidence>
<reference evidence="9" key="2">
    <citation type="submission" date="2023-05" db="EMBL/GenBank/DDBJ databases">
        <authorList>
            <consortium name="Lawrence Berkeley National Laboratory"/>
            <person name="Steindorff A."/>
            <person name="Hensen N."/>
            <person name="Bonometti L."/>
            <person name="Westerberg I."/>
            <person name="Brannstrom I.O."/>
            <person name="Guillou S."/>
            <person name="Cros-Aarteil S."/>
            <person name="Calhoun S."/>
            <person name="Haridas S."/>
            <person name="Kuo A."/>
            <person name="Mondo S."/>
            <person name="Pangilinan J."/>
            <person name="Riley R."/>
            <person name="Labutti K."/>
            <person name="Andreopoulos B."/>
            <person name="Lipzen A."/>
            <person name="Chen C."/>
            <person name="Yanf M."/>
            <person name="Daum C."/>
            <person name="Ng V."/>
            <person name="Clum A."/>
            <person name="Ohm R."/>
            <person name="Martin F."/>
            <person name="Silar P."/>
            <person name="Natvig D."/>
            <person name="Lalanne C."/>
            <person name="Gautier V."/>
            <person name="Ament-Velasquez S.L."/>
            <person name="Kruys A."/>
            <person name="Hutchinson M.I."/>
            <person name="Powell A.J."/>
            <person name="Barry K."/>
            <person name="Miller A.N."/>
            <person name="Grigoriev I.V."/>
            <person name="Debuchy R."/>
            <person name="Gladieux P."/>
            <person name="Thoren M.H."/>
            <person name="Johannesson H."/>
        </authorList>
    </citation>
    <scope>NUCLEOTIDE SEQUENCE</scope>
    <source>
        <strain evidence="9">CBS 532.94</strain>
    </source>
</reference>
<keyword evidence="1" id="KW-0479">Metal-binding</keyword>
<evidence type="ECO:0000256" key="4">
    <source>
        <dbReference type="ARBA" id="ARBA00022833"/>
    </source>
</evidence>
<comment type="caution">
    <text evidence="9">The sequence shown here is derived from an EMBL/GenBank/DDBJ whole genome shotgun (WGS) entry which is preliminary data.</text>
</comment>
<name>A0AAN7C3D4_9PEZI</name>
<evidence type="ECO:0000256" key="7">
    <source>
        <dbReference type="SAM" id="MobiDB-lite"/>
    </source>
</evidence>
<dbReference type="PANTHER" id="PTHR24198:SF165">
    <property type="entry name" value="ANKYRIN REPEAT-CONTAINING PROTEIN-RELATED"/>
    <property type="match status" value="1"/>
</dbReference>
<keyword evidence="4" id="KW-0862">Zinc</keyword>
<feature type="repeat" description="ANK" evidence="6">
    <location>
        <begin position="1245"/>
        <end position="1277"/>
    </location>
</feature>
<organism evidence="9 10">
    <name type="scientific">Achaetomium macrosporum</name>
    <dbReference type="NCBI Taxonomy" id="79813"/>
    <lineage>
        <taxon>Eukaryota</taxon>
        <taxon>Fungi</taxon>
        <taxon>Dikarya</taxon>
        <taxon>Ascomycota</taxon>
        <taxon>Pezizomycotina</taxon>
        <taxon>Sordariomycetes</taxon>
        <taxon>Sordariomycetidae</taxon>
        <taxon>Sordariales</taxon>
        <taxon>Chaetomiaceae</taxon>
        <taxon>Achaetomium</taxon>
    </lineage>
</organism>
<keyword evidence="5 6" id="KW-0040">ANK repeat</keyword>
<evidence type="ECO:0000313" key="9">
    <source>
        <dbReference type="EMBL" id="KAK4234505.1"/>
    </source>
</evidence>
<keyword evidence="3" id="KW-0863">Zinc-finger</keyword>
<dbReference type="SUPFAM" id="SSF48403">
    <property type="entry name" value="Ankyrin repeat"/>
    <property type="match status" value="3"/>
</dbReference>
<accession>A0AAN7C3D4</accession>
<dbReference type="InterPro" id="IPR013087">
    <property type="entry name" value="Znf_C2H2_type"/>
</dbReference>
<protein>
    <submittedName>
        <fullName evidence="9">Ankyrin repeat-containing domain protein</fullName>
    </submittedName>
</protein>
<keyword evidence="2" id="KW-0677">Repeat</keyword>
<evidence type="ECO:0000256" key="5">
    <source>
        <dbReference type="ARBA" id="ARBA00023043"/>
    </source>
</evidence>
<dbReference type="EMBL" id="MU860361">
    <property type="protein sequence ID" value="KAK4234505.1"/>
    <property type="molecule type" value="Genomic_DNA"/>
</dbReference>
<keyword evidence="10" id="KW-1185">Reference proteome</keyword>
<dbReference type="Pfam" id="PF00023">
    <property type="entry name" value="Ank"/>
    <property type="match status" value="1"/>
</dbReference>
<dbReference type="InterPro" id="IPR002110">
    <property type="entry name" value="Ankyrin_rpt"/>
</dbReference>
<reference evidence="9" key="1">
    <citation type="journal article" date="2023" name="Mol. Phylogenet. Evol.">
        <title>Genome-scale phylogeny and comparative genomics of the fungal order Sordariales.</title>
        <authorList>
            <person name="Hensen N."/>
            <person name="Bonometti L."/>
            <person name="Westerberg I."/>
            <person name="Brannstrom I.O."/>
            <person name="Guillou S."/>
            <person name="Cros-Aarteil S."/>
            <person name="Calhoun S."/>
            <person name="Haridas S."/>
            <person name="Kuo A."/>
            <person name="Mondo S."/>
            <person name="Pangilinan J."/>
            <person name="Riley R."/>
            <person name="LaButti K."/>
            <person name="Andreopoulos B."/>
            <person name="Lipzen A."/>
            <person name="Chen C."/>
            <person name="Yan M."/>
            <person name="Daum C."/>
            <person name="Ng V."/>
            <person name="Clum A."/>
            <person name="Steindorff A."/>
            <person name="Ohm R.A."/>
            <person name="Martin F."/>
            <person name="Silar P."/>
            <person name="Natvig D.O."/>
            <person name="Lalanne C."/>
            <person name="Gautier V."/>
            <person name="Ament-Velasquez S.L."/>
            <person name="Kruys A."/>
            <person name="Hutchinson M.I."/>
            <person name="Powell A.J."/>
            <person name="Barry K."/>
            <person name="Miller A.N."/>
            <person name="Grigoriev I.V."/>
            <person name="Debuchy R."/>
            <person name="Gladieux P."/>
            <person name="Hiltunen Thoren M."/>
            <person name="Johannesson H."/>
        </authorList>
    </citation>
    <scope>NUCLEOTIDE SEQUENCE</scope>
    <source>
        <strain evidence="9">CBS 532.94</strain>
    </source>
</reference>
<feature type="repeat" description="ANK" evidence="6">
    <location>
        <begin position="824"/>
        <end position="856"/>
    </location>
</feature>
<dbReference type="SUPFAM" id="SSF57850">
    <property type="entry name" value="RING/U-box"/>
    <property type="match status" value="1"/>
</dbReference>
<feature type="repeat" description="ANK" evidence="6">
    <location>
        <begin position="1009"/>
        <end position="1041"/>
    </location>
</feature>
<dbReference type="PROSITE" id="PS50297">
    <property type="entry name" value="ANK_REP_REGION"/>
    <property type="match status" value="3"/>
</dbReference>
<feature type="repeat" description="ANK" evidence="6">
    <location>
        <begin position="1042"/>
        <end position="1074"/>
    </location>
</feature>
<feature type="repeat" description="ANK" evidence="6">
    <location>
        <begin position="1078"/>
        <end position="1107"/>
    </location>
</feature>
<dbReference type="Gene3D" id="1.25.40.20">
    <property type="entry name" value="Ankyrin repeat-containing domain"/>
    <property type="match status" value="4"/>
</dbReference>
<proteinExistence type="predicted"/>
<feature type="domain" description="C2H2-type" evidence="8">
    <location>
        <begin position="1359"/>
        <end position="1380"/>
    </location>
</feature>
<dbReference type="CDD" id="cd02249">
    <property type="entry name" value="ZZ"/>
    <property type="match status" value="1"/>
</dbReference>
<dbReference type="SMART" id="SM00248">
    <property type="entry name" value="ANK"/>
    <property type="match status" value="16"/>
</dbReference>
<evidence type="ECO:0000313" key="10">
    <source>
        <dbReference type="Proteomes" id="UP001303760"/>
    </source>
</evidence>
<dbReference type="GO" id="GO:0008270">
    <property type="term" value="F:zinc ion binding"/>
    <property type="evidence" value="ECO:0007669"/>
    <property type="project" value="UniProtKB-KW"/>
</dbReference>
<dbReference type="PROSITE" id="PS00028">
    <property type="entry name" value="ZINC_FINGER_C2H2_1"/>
    <property type="match status" value="1"/>
</dbReference>
<evidence type="ECO:0000256" key="2">
    <source>
        <dbReference type="ARBA" id="ARBA00022737"/>
    </source>
</evidence>
<dbReference type="Gene3D" id="3.30.60.90">
    <property type="match status" value="1"/>
</dbReference>
<dbReference type="PROSITE" id="PS50088">
    <property type="entry name" value="ANK_REPEAT"/>
    <property type="match status" value="7"/>
</dbReference>
<dbReference type="InterPro" id="IPR036770">
    <property type="entry name" value="Ankyrin_rpt-contain_sf"/>
</dbReference>
<sequence length="1410" mass="155120">MQRSSAVNLAAKGFRCCPISSIYQDFRLHANGNPLVDISKVSRLLYLDYDSQRTWSVSCKGGPARKTVVYFEFDEHDSRYNTISSLLLYLLNAIAWRFWEGSDYQISVELAFLRDVHSWSFEPLFHLYSSFRRAMANELTIFISRFDQCPAELRRRFLELVLEEQSYNDSDYRLILSTLARDDLAVASFPDEPRINLEDSPAANQWKDSMAQELRSGLSTLLARRPIYYDLRPQLEGLLEQCNSVPCLGRVILTWLGIHHRGKPRPKIAEMINKLSPLTAENIVRVFIASLAPTLRTRVETVFNWVKNAAEPWSPESLTEALAVYESDGGRQPSFEDVDAEGTMSEIEDALGGIITVKDGDVRFSHPSFYGVPEVGFEESGEEATAKANSTMAETCLRYFQLRCAQETLAQLSRDNLTLEDIPSPWETPLESAVISLPRTSMADGPFKPKLKELVDNLFASNGARAGCCVPFWILSNPFSRMQRSYISTLPVLAMLGLEDLLQETVEIQKGQPTFEKDCWFAITEAARAGRKTILHRLLGQVAAVDEAELGLALHWAAAGGDPEIVNVLLDKIPNLEIFHWPDGLMHQAAAAGLTDLLAAMVLAGCGINEVSEDYYGAPPVSIAAWRNQVSTMESLLSSECKPDLTIKDSPGETTLDNAITGLGHPRMVEVMLQGGARVNTDEDASSAILEKAARGCNHKAIDVLIKGFKTETDLNSVDVLRLALVTAAKNGSQESVGVLLHHGADPNAECDGATALYEAVAGNSPGIARLLLTHGPKLDMDKTPEGQLKLLMRAVETGNTELVSLLIDHGGEVNFVDPNAGAFDKTPLAYACAEGHLEIVKLLLAKGANINYTGDASDAPMLSALQRCQVEVAKYLLQDEIVDVKWAASDGTTALHAAILEPSIIPELLRRGAPPDCHSTYYGTPLQIAASTNIPRAIEALLANDPKPECVKCLLKTGANPKPNNKSGRDAADVLLQTIESDSDDALECFRLLLCAPDGICVDRVDEQGRTRLHAIQEKTPVSVVQLLVKANAPLDLQDEDGHSPLSVAVGKGNESVARYLVNQGANVNRRSPGFGSILHLAVGRGDLEIAKFLVDSGADLELVDPEYGESLLYTALGIEESAKMLAMVRYLVDEVKVPVNKPGGAEFGYPIIRAAYLASMNFPYCLWFLKFLIRRNARLDVADSQGRHAVHIAFLVKAGANIDVKDALGRKPIHFAASATWGGCFRYLLGTTFKIDINEVDSDGWTPLMWAAPSGSLYNVEALVERKTDIWARGRGSDAKDEWSALKLFNFCGSLMKEVARLEPEERTRVGPDGETEEWDDEVHKSEEGDSKYNADVGICIRCKSCFVDIQGTQWKCVSCIDDFSLCFKCALHQSTVHNEDHRFEEIGPMYWKEHTGYGDHSDDAVMC</sequence>
<dbReference type="PANTHER" id="PTHR24198">
    <property type="entry name" value="ANKYRIN REPEAT AND PROTEIN KINASE DOMAIN-CONTAINING PROTEIN"/>
    <property type="match status" value="1"/>
</dbReference>
<dbReference type="InterPro" id="IPR043145">
    <property type="entry name" value="Znf_ZZ_sf"/>
</dbReference>
<evidence type="ECO:0000256" key="1">
    <source>
        <dbReference type="ARBA" id="ARBA00022723"/>
    </source>
</evidence>
<dbReference type="Proteomes" id="UP001303760">
    <property type="component" value="Unassembled WGS sequence"/>
</dbReference>